<dbReference type="EMBL" id="CP011971">
    <property type="protein sequence ID" value="AMN46248.1"/>
    <property type="molecule type" value="Genomic_DNA"/>
</dbReference>
<reference evidence="2 3" key="1">
    <citation type="submission" date="2015-06" db="EMBL/GenBank/DDBJ databases">
        <title>A Comprehensive Approach to Explore the Metabolic and Phylogenetic Diversity of Bacterial Steroid Degradation in the Environment: Testosterone as an Example.</title>
        <authorList>
            <person name="Yang F.-C."/>
            <person name="Chen Y.-L."/>
            <person name="Yu C.-P."/>
            <person name="Tang S.-L."/>
            <person name="Wang P.-H."/>
            <person name="Ismail W."/>
            <person name="Wang C.-H."/>
            <person name="Yang C.-Y."/>
            <person name="Chiang Y.-R."/>
        </authorList>
    </citation>
    <scope>NUCLEOTIDE SEQUENCE [LARGE SCALE GENOMIC DNA]</scope>
    <source>
        <strain evidence="2 3">DSM 18526</strain>
    </source>
</reference>
<dbReference type="OrthoDB" id="4759936at2"/>
<sequence>MKAAILQNGAIHVAEIPVRAIVDPASPVRTVVDSRQGGVRAPRMSYCGLIGDKSIVELQLIWRLGYAMTPDWQVEGYVIEIQGEPSVRVSFYTEKSKTGSGTTTAMNAVHAIPTVCAAHPGIITAAKPPPITAAYCIEMN</sequence>
<keyword evidence="3" id="KW-1185">Reference proteome</keyword>
<name>A0A127F9G3_STEDE</name>
<dbReference type="Pfam" id="PF19328">
    <property type="entry name" value="DAP_DH_C"/>
    <property type="match status" value="1"/>
</dbReference>
<dbReference type="Proteomes" id="UP000070250">
    <property type="component" value="Chromosome"/>
</dbReference>
<gene>
    <name evidence="2" type="ORF">ACG33_03830</name>
</gene>
<protein>
    <recommendedName>
        <fullName evidence="1">2,4-diaminopentanoate dehydrogenase C-terminal domain-containing protein</fullName>
    </recommendedName>
</protein>
<proteinExistence type="predicted"/>
<dbReference type="KEGG" id="sdf:ACG33_03830"/>
<evidence type="ECO:0000259" key="1">
    <source>
        <dbReference type="Pfam" id="PF19328"/>
    </source>
</evidence>
<accession>A0A127F9G3</accession>
<dbReference type="AlphaFoldDB" id="A0A127F9G3"/>
<dbReference type="InterPro" id="IPR045760">
    <property type="entry name" value="DAP_DH_C"/>
</dbReference>
<dbReference type="STRING" id="465721.ACG33_03830"/>
<dbReference type="RefSeq" id="WP_066918851.1">
    <property type="nucleotide sequence ID" value="NZ_CP011971.1"/>
</dbReference>
<evidence type="ECO:0000313" key="2">
    <source>
        <dbReference type="EMBL" id="AMN46248.1"/>
    </source>
</evidence>
<evidence type="ECO:0000313" key="3">
    <source>
        <dbReference type="Proteomes" id="UP000070250"/>
    </source>
</evidence>
<organism evidence="2 3">
    <name type="scientific">Steroidobacter denitrificans</name>
    <dbReference type="NCBI Taxonomy" id="465721"/>
    <lineage>
        <taxon>Bacteria</taxon>
        <taxon>Pseudomonadati</taxon>
        <taxon>Pseudomonadota</taxon>
        <taxon>Gammaproteobacteria</taxon>
        <taxon>Steroidobacterales</taxon>
        <taxon>Steroidobacteraceae</taxon>
        <taxon>Steroidobacter</taxon>
    </lineage>
</organism>
<feature type="domain" description="2,4-diaminopentanoate dehydrogenase C-terminal" evidence="1">
    <location>
        <begin position="75"/>
        <end position="129"/>
    </location>
</feature>